<protein>
    <submittedName>
        <fullName evidence="1">Laccase-7</fullName>
    </submittedName>
</protein>
<evidence type="ECO:0000313" key="1">
    <source>
        <dbReference type="EMBL" id="KAI8012554.1"/>
    </source>
</evidence>
<organism evidence="1 2">
    <name type="scientific">Camellia lanceoleosa</name>
    <dbReference type="NCBI Taxonomy" id="1840588"/>
    <lineage>
        <taxon>Eukaryota</taxon>
        <taxon>Viridiplantae</taxon>
        <taxon>Streptophyta</taxon>
        <taxon>Embryophyta</taxon>
        <taxon>Tracheophyta</taxon>
        <taxon>Spermatophyta</taxon>
        <taxon>Magnoliopsida</taxon>
        <taxon>eudicotyledons</taxon>
        <taxon>Gunneridae</taxon>
        <taxon>Pentapetalae</taxon>
        <taxon>asterids</taxon>
        <taxon>Ericales</taxon>
        <taxon>Theaceae</taxon>
        <taxon>Camellia</taxon>
    </lineage>
</organism>
<gene>
    <name evidence="1" type="ORF">LOK49_LG06G00470</name>
</gene>
<accession>A0ACC0HGM5</accession>
<evidence type="ECO:0000313" key="2">
    <source>
        <dbReference type="Proteomes" id="UP001060215"/>
    </source>
</evidence>
<dbReference type="Proteomes" id="UP001060215">
    <property type="component" value="Chromosome 5"/>
</dbReference>
<proteinExistence type="predicted"/>
<sequence>MYGFGLAMARPVFLLTCALALLASSLVSAEIVEHSFEVKNLTVHPLCQKQVITAVNGSLPGPTIRVHEGDTLVVHVFNKSPYNLTIHWHGIFQLMSAWADGPEYATQCPIRPGSSYTYKFNITGQEGTLWWHAHSQWLRATVYGALIIRPRAGHSYPFPKPYREFPILLGEWWNANVIDVENEGLVSGGAPNSSDAFTINGRPGDLYPCSSNHTHKLTVVQGKTYLIRIINAAMNNQFFFKIANHNLTVVAVDATYTTPMVTDFILIAAGQTTDVLFTANQPPASYYMAAHPYVSSQNTTDSSTSTTGIIVYKNALSLTPQMPVLPAFNDTPTAYKFSSSLTALVNAPHWVPVPLKVNEHMFVTISLGLIPCERNDNCTGLFHQRFAASMNNASFQFPTKLSMLQAFFNNVDGIYTTDFPDQPPLVFNYTNSNNSQNRAIIMTSKSTKVKKLKFNSIVEMVLQNTALLGIEMHPMHLHGFNFHVLAQGFGNYDPINDPKKFNLINPQVRNTIGVPTGGWVVIRFQANNPGIWLMHCHMDLHLPWGLSMAFEVENGPTLSTTLPPPPPDLPQC</sequence>
<comment type="caution">
    <text evidence="1">The sequence shown here is derived from an EMBL/GenBank/DDBJ whole genome shotgun (WGS) entry which is preliminary data.</text>
</comment>
<dbReference type="EMBL" id="CM045762">
    <property type="protein sequence ID" value="KAI8012554.1"/>
    <property type="molecule type" value="Genomic_DNA"/>
</dbReference>
<keyword evidence="2" id="KW-1185">Reference proteome</keyword>
<reference evidence="1 2" key="1">
    <citation type="journal article" date="2022" name="Plant J.">
        <title>Chromosome-level genome of Camellia lanceoleosa provides a valuable resource for understanding genome evolution and self-incompatibility.</title>
        <authorList>
            <person name="Gong W."/>
            <person name="Xiao S."/>
            <person name="Wang L."/>
            <person name="Liao Z."/>
            <person name="Chang Y."/>
            <person name="Mo W."/>
            <person name="Hu G."/>
            <person name="Li W."/>
            <person name="Zhao G."/>
            <person name="Zhu H."/>
            <person name="Hu X."/>
            <person name="Ji K."/>
            <person name="Xiang X."/>
            <person name="Song Q."/>
            <person name="Yuan D."/>
            <person name="Jin S."/>
            <person name="Zhang L."/>
        </authorList>
    </citation>
    <scope>NUCLEOTIDE SEQUENCE [LARGE SCALE GENOMIC DNA]</scope>
    <source>
        <strain evidence="1">SQ_2022a</strain>
    </source>
</reference>
<name>A0ACC0HGM5_9ERIC</name>